<comment type="caution">
    <text evidence="2">The sequence shown here is derived from an EMBL/GenBank/DDBJ whole genome shotgun (WGS) entry which is preliminary data.</text>
</comment>
<dbReference type="Proteomes" id="UP001153148">
    <property type="component" value="Unassembled WGS sequence"/>
</dbReference>
<dbReference type="EMBL" id="CAJPIN010001780">
    <property type="protein sequence ID" value="CAG2054827.1"/>
    <property type="molecule type" value="Genomic_DNA"/>
</dbReference>
<evidence type="ECO:0000313" key="3">
    <source>
        <dbReference type="Proteomes" id="UP001153148"/>
    </source>
</evidence>
<reference evidence="2" key="1">
    <citation type="submission" date="2021-03" db="EMBL/GenBank/DDBJ databases">
        <authorList>
            <person name="Tran Van P."/>
        </authorList>
    </citation>
    <scope>NUCLEOTIDE SEQUENCE</scope>
</reference>
<organism evidence="2 3">
    <name type="scientific">Timema podura</name>
    <name type="common">Walking stick</name>
    <dbReference type="NCBI Taxonomy" id="61482"/>
    <lineage>
        <taxon>Eukaryota</taxon>
        <taxon>Metazoa</taxon>
        <taxon>Ecdysozoa</taxon>
        <taxon>Arthropoda</taxon>
        <taxon>Hexapoda</taxon>
        <taxon>Insecta</taxon>
        <taxon>Pterygota</taxon>
        <taxon>Neoptera</taxon>
        <taxon>Polyneoptera</taxon>
        <taxon>Phasmatodea</taxon>
        <taxon>Timematodea</taxon>
        <taxon>Timematoidea</taxon>
        <taxon>Timematidae</taxon>
        <taxon>Timema</taxon>
    </lineage>
</organism>
<proteinExistence type="predicted"/>
<evidence type="ECO:0000313" key="2">
    <source>
        <dbReference type="EMBL" id="CAG2054827.1"/>
    </source>
</evidence>
<keyword evidence="3" id="KW-1185">Reference proteome</keyword>
<evidence type="ECO:0000256" key="1">
    <source>
        <dbReference type="SAM" id="MobiDB-lite"/>
    </source>
</evidence>
<feature type="compositionally biased region" description="Polar residues" evidence="1">
    <location>
        <begin position="45"/>
        <end position="68"/>
    </location>
</feature>
<accession>A0ABN7NN64</accession>
<protein>
    <submittedName>
        <fullName evidence="2">Uncharacterized protein</fullName>
    </submittedName>
</protein>
<name>A0ABN7NN64_TIMPD</name>
<gene>
    <name evidence="2" type="ORF">TPAB3V08_LOCUS1845</name>
</gene>
<sequence length="101" mass="11194">MYLCISLSEAVVQRGARDSACARVCVPKLYPALPRQVAYCRGSPTHKNLSPPTPNSDAASTPNGDQQEIVSQTCSRWSISIPSWFRDDTRGNRQFPQQLGR</sequence>
<feature type="region of interest" description="Disordered" evidence="1">
    <location>
        <begin position="41"/>
        <end position="68"/>
    </location>
</feature>